<dbReference type="EMBL" id="KL250780">
    <property type="protein sequence ID" value="KGB36477.1"/>
    <property type="molecule type" value="Genomic_DNA"/>
</dbReference>
<dbReference type="InterPro" id="IPR006207">
    <property type="entry name" value="Cys_knot_C"/>
</dbReference>
<dbReference type="SMART" id="SM00181">
    <property type="entry name" value="EGF"/>
    <property type="match status" value="5"/>
</dbReference>
<evidence type="ECO:0000256" key="4">
    <source>
        <dbReference type="ARBA" id="ARBA00022729"/>
    </source>
</evidence>
<dbReference type="SMART" id="SM00369">
    <property type="entry name" value="LRR_TYP"/>
    <property type="match status" value="9"/>
</dbReference>
<dbReference type="InterPro" id="IPR050541">
    <property type="entry name" value="LRR_TM_domain-containing"/>
</dbReference>
<dbReference type="Pfam" id="PF02210">
    <property type="entry name" value="Laminin_G_2"/>
    <property type="match status" value="1"/>
</dbReference>
<feature type="disulfide bond" evidence="8">
    <location>
        <begin position="864"/>
        <end position="873"/>
    </location>
</feature>
<keyword evidence="6 8" id="KW-1015">Disulfide bond</keyword>
<dbReference type="GO" id="GO:0005509">
    <property type="term" value="F:calcium ion binding"/>
    <property type="evidence" value="ECO:0007669"/>
    <property type="project" value="InterPro"/>
</dbReference>
<dbReference type="InterPro" id="IPR000372">
    <property type="entry name" value="LRRNT"/>
</dbReference>
<keyword evidence="5" id="KW-0677">Repeat</keyword>
<keyword evidence="3" id="KW-0433">Leucine-rich repeat</keyword>
<dbReference type="PANTHER" id="PTHR24369">
    <property type="entry name" value="ANTIGEN BSP, PUTATIVE-RELATED"/>
    <property type="match status" value="1"/>
</dbReference>
<dbReference type="Pfam" id="PF13855">
    <property type="entry name" value="LRR_8"/>
    <property type="match status" value="3"/>
</dbReference>
<dbReference type="InterPro" id="IPR032675">
    <property type="entry name" value="LRR_dom_sf"/>
</dbReference>
<reference evidence="12" key="1">
    <citation type="journal article" date="2012" name="Nat. Genet.">
        <title>Whole-genome sequence of Schistosoma haematobium.</title>
        <authorList>
            <person name="Young N.D."/>
            <person name="Jex A.R."/>
            <person name="Li B."/>
            <person name="Liu S."/>
            <person name="Yang L."/>
            <person name="Xiong Z."/>
            <person name="Li Y."/>
            <person name="Cantacessi C."/>
            <person name="Hall R.S."/>
            <person name="Xu X."/>
            <person name="Chen F."/>
            <person name="Wu X."/>
            <person name="Zerlotini A."/>
            <person name="Oliveira G."/>
            <person name="Hofmann A."/>
            <person name="Zhang G."/>
            <person name="Fang X."/>
            <person name="Kang Y."/>
            <person name="Campbell B.E."/>
            <person name="Loukas A."/>
            <person name="Ranganathan S."/>
            <person name="Rollinson D."/>
            <person name="Rinaldi G."/>
            <person name="Brindley P.J."/>
            <person name="Yang H."/>
            <person name="Wang J."/>
            <person name="Wang J."/>
            <person name="Gasser R.B."/>
        </authorList>
    </citation>
    <scope>NUCLEOTIDE SEQUENCE [LARGE SCALE GENOMIC DNA]</scope>
</reference>
<dbReference type="InterPro" id="IPR001881">
    <property type="entry name" value="EGF-like_Ca-bd_dom"/>
</dbReference>
<evidence type="ECO:0000259" key="10">
    <source>
        <dbReference type="PROSITE" id="PS50025"/>
    </source>
</evidence>
<dbReference type="InterPro" id="IPR013320">
    <property type="entry name" value="ConA-like_dom_sf"/>
</dbReference>
<evidence type="ECO:0000256" key="8">
    <source>
        <dbReference type="PROSITE-ProRule" id="PRU00076"/>
    </source>
</evidence>
<dbReference type="InterPro" id="IPR003591">
    <property type="entry name" value="Leu-rich_rpt_typical-subtyp"/>
</dbReference>
<dbReference type="Pfam" id="PF12661">
    <property type="entry name" value="hEGF"/>
    <property type="match status" value="1"/>
</dbReference>
<evidence type="ECO:0000259" key="9">
    <source>
        <dbReference type="PROSITE" id="PS01225"/>
    </source>
</evidence>
<evidence type="ECO:0000256" key="6">
    <source>
        <dbReference type="ARBA" id="ARBA00023157"/>
    </source>
</evidence>
<dbReference type="SMART" id="SM00013">
    <property type="entry name" value="LRRNT"/>
    <property type="match status" value="3"/>
</dbReference>
<evidence type="ECO:0000256" key="5">
    <source>
        <dbReference type="ARBA" id="ARBA00022737"/>
    </source>
</evidence>
<dbReference type="PROSITE" id="PS50025">
    <property type="entry name" value="LAM_G_DOMAIN"/>
    <property type="match status" value="1"/>
</dbReference>
<dbReference type="SUPFAM" id="SSF57196">
    <property type="entry name" value="EGF/Laminin"/>
    <property type="match status" value="3"/>
</dbReference>
<dbReference type="SMART" id="SM00179">
    <property type="entry name" value="EGF_CA"/>
    <property type="match status" value="5"/>
</dbReference>
<keyword evidence="7" id="KW-0325">Glycoprotein</keyword>
<dbReference type="PROSITE" id="PS00022">
    <property type="entry name" value="EGF_1"/>
    <property type="match status" value="4"/>
</dbReference>
<dbReference type="SMART" id="SM00082">
    <property type="entry name" value="LRRCT"/>
    <property type="match status" value="4"/>
</dbReference>
<dbReference type="SUPFAM" id="SSF52058">
    <property type="entry name" value="L domain-like"/>
    <property type="match status" value="2"/>
</dbReference>
<proteinExistence type="predicted"/>
<dbReference type="Pfam" id="PF01462">
    <property type="entry name" value="LRRNT"/>
    <property type="match status" value="1"/>
</dbReference>
<feature type="disulfide bond" evidence="8">
    <location>
        <begin position="824"/>
        <end position="833"/>
    </location>
</feature>
<dbReference type="PROSITE" id="PS51450">
    <property type="entry name" value="LRR"/>
    <property type="match status" value="1"/>
</dbReference>
<feature type="disulfide bond" evidence="8">
    <location>
        <begin position="1355"/>
        <end position="1364"/>
    </location>
</feature>
<dbReference type="PROSITE" id="PS01185">
    <property type="entry name" value="CTCK_1"/>
    <property type="match status" value="1"/>
</dbReference>
<dbReference type="PROSITE" id="PS50026">
    <property type="entry name" value="EGF_3"/>
    <property type="match status" value="4"/>
</dbReference>
<feature type="domain" description="CTCK" evidence="9">
    <location>
        <begin position="1370"/>
        <end position="1524"/>
    </location>
</feature>
<accession>A0A094ZQQ8</accession>
<dbReference type="SMART" id="SM00282">
    <property type="entry name" value="LamG"/>
    <property type="match status" value="1"/>
</dbReference>
<dbReference type="Gene3D" id="2.10.25.10">
    <property type="entry name" value="Laminin"/>
    <property type="match status" value="4"/>
</dbReference>
<dbReference type="PANTHER" id="PTHR24369:SF210">
    <property type="entry name" value="CHAOPTIN-RELATED"/>
    <property type="match status" value="1"/>
</dbReference>
<feature type="domain" description="EGF-like" evidence="11">
    <location>
        <begin position="1322"/>
        <end position="1365"/>
    </location>
</feature>
<dbReference type="PROSITE" id="PS01187">
    <property type="entry name" value="EGF_CA"/>
    <property type="match status" value="1"/>
</dbReference>
<feature type="domain" description="EGF-like" evidence="11">
    <location>
        <begin position="799"/>
        <end position="834"/>
    </location>
</feature>
<keyword evidence="1" id="KW-0217">Developmental protein</keyword>
<dbReference type="InterPro" id="IPR001611">
    <property type="entry name" value="Leu-rich_rpt"/>
</dbReference>
<keyword evidence="2 8" id="KW-0245">EGF-like domain</keyword>
<dbReference type="FunFam" id="2.10.25.10:FF:000095">
    <property type="entry name" value="Notch, isoform B"/>
    <property type="match status" value="1"/>
</dbReference>
<evidence type="ECO:0000256" key="3">
    <source>
        <dbReference type="ARBA" id="ARBA00022614"/>
    </source>
</evidence>
<evidence type="ECO:0000259" key="11">
    <source>
        <dbReference type="PROSITE" id="PS50026"/>
    </source>
</evidence>
<keyword evidence="4" id="KW-0732">Signal</keyword>
<dbReference type="PROSITE" id="PS01186">
    <property type="entry name" value="EGF_2"/>
    <property type="match status" value="4"/>
</dbReference>
<dbReference type="InterPro" id="IPR009030">
    <property type="entry name" value="Growth_fac_rcpt_cys_sf"/>
</dbReference>
<comment type="caution">
    <text evidence="8">Lacks conserved residue(s) required for the propagation of feature annotation.</text>
</comment>
<feature type="domain" description="EGF-like" evidence="11">
    <location>
        <begin position="836"/>
        <end position="874"/>
    </location>
</feature>
<feature type="domain" description="EGF-like" evidence="11">
    <location>
        <begin position="950"/>
        <end position="987"/>
    </location>
</feature>
<name>A0A094ZQQ8_SCHHA</name>
<dbReference type="SUPFAM" id="SSF49899">
    <property type="entry name" value="Concanavalin A-like lectins/glucanases"/>
    <property type="match status" value="1"/>
</dbReference>
<dbReference type="InterPro" id="IPR000742">
    <property type="entry name" value="EGF"/>
</dbReference>
<dbReference type="Gene3D" id="3.80.10.10">
    <property type="entry name" value="Ribonuclease Inhibitor"/>
    <property type="match status" value="3"/>
</dbReference>
<dbReference type="InterPro" id="IPR018097">
    <property type="entry name" value="EGF_Ca-bd_CS"/>
</dbReference>
<dbReference type="Gene3D" id="2.60.120.200">
    <property type="match status" value="1"/>
</dbReference>
<dbReference type="STRING" id="6185.A0A094ZQQ8"/>
<dbReference type="SMART" id="SM00041">
    <property type="entry name" value="CT"/>
    <property type="match status" value="1"/>
</dbReference>
<dbReference type="SUPFAM" id="SSF57184">
    <property type="entry name" value="Growth factor receptor domain"/>
    <property type="match status" value="1"/>
</dbReference>
<gene>
    <name evidence="12" type="ORF">MS3_04782</name>
</gene>
<dbReference type="GO" id="GO:0007399">
    <property type="term" value="P:nervous system development"/>
    <property type="evidence" value="ECO:0007669"/>
    <property type="project" value="UniProtKB-ARBA"/>
</dbReference>
<dbReference type="GO" id="GO:0005886">
    <property type="term" value="C:plasma membrane"/>
    <property type="evidence" value="ECO:0007669"/>
    <property type="project" value="TreeGrafter"/>
</dbReference>
<dbReference type="CDD" id="cd00110">
    <property type="entry name" value="LamG"/>
    <property type="match status" value="1"/>
</dbReference>
<feature type="disulfide bond" evidence="8">
    <location>
        <begin position="977"/>
        <end position="986"/>
    </location>
</feature>
<evidence type="ECO:0000256" key="1">
    <source>
        <dbReference type="ARBA" id="ARBA00022473"/>
    </source>
</evidence>
<evidence type="ECO:0000313" key="12">
    <source>
        <dbReference type="EMBL" id="KGB36477.1"/>
    </source>
</evidence>
<evidence type="ECO:0000256" key="2">
    <source>
        <dbReference type="ARBA" id="ARBA00022536"/>
    </source>
</evidence>
<dbReference type="Pfam" id="PF00008">
    <property type="entry name" value="EGF"/>
    <property type="match status" value="4"/>
</dbReference>
<dbReference type="InterPro" id="IPR001791">
    <property type="entry name" value="Laminin_G"/>
</dbReference>
<sequence>MTLCSVFEYVSQVKYGMKTMSFKWSNPQSLESVFCNKLHLRSMSHNYLDIQLLENRHNKNGPIVGKMVIFYVEGDLKENPLQCDCHIQPFLNEFIVTNRLAILQKSGAVCSSMSTDPSLHGYPLSENVYQTLRCPLDSEMVQKPPQQCISLIRSSCDGICDCSIEGIANCQSRGLKSIPNDLPKDIMELNLDHNELTSLPLDAFINYKNLRKIVLDNNRISYIHPQAFNNLRELSSLYMSSNELGSLPSRLFSQLSNLKILYLVHNPLICDCQLAAWLPAFLIEKEAGGTQWARCAEPLNVQGRHVRELLPHILDCPSNINYKEENNSCEFLDHQCPDGCRCKDIIIKPRMHANSEAIFRPDEFGSILGGLSVDCSGLELTEIPDNLPINTKELNLRNNLIKSITIESGFSKLKSLETLLLQHNLIKCLNNRTFHQTPVLKILMLNNNKLRCIAKGIFTELNLESLSLSANPFKCDCHLSWLPDWLRNNANQVNEGPSPPICVSPEDLAGTPVASLSRYHFICKNSASNCLSTENLHLNEKSNTNENGIVQSVQNLYCDTMETSCCEVITAQTTCPLSCLCGTDGVYCSDRNLTEIPANISPETTQLVLSYNKLRELPPRVFEKLINLKTIVLSYNNLQCIHPEAFHGLSNLRVLILQGNNISSVPQGTFNDLGQLNNVALGQNPLHCDCTTKWLNSFFRENFLDNGISLCHSPSNMRLKSIYHSKPTDFICPLKQQHDPRNDVNTSSLVNGNENLLYFQNAKIPKDQHNHQDQISNSESNQEIFSKEKESLLIAAKCMPCLLNPCQNGGTCLALTQLDYKCSCKPPYYGKNCQHEYIYCEELNPCGNGGKCISLPKNNYRCECLAGWIGNDCQINQDDCVYNRCENGATCVDGINEYICIYCERPTWKQSTYVTRMDRPLNYQLVIGRTSVPGVRQSPIKTRSLTTQNLDTLCAYQQCQNNAKCVENQNDVYTCICQKGFSGQFCENLFAISLPSPHSYVAVVPPSRGALVPSGTISFEMATRSTNGILLNFIDTSLINNSDGIPEHYLLVDLHDGRIHVKFSLNRNYTAHNVNCNVNCRYTFAFMTEHTSYNHSSPNNRLYRQYSKLFLINDGNFHQIKLYLEAEILFLYIDNNLCITMGKLSTKLNESISNHGHNNPMHSSSIFTYNMVIKSQHLALTSPLYFGGVPADQLEIARHLTNGISELGLTGCIRNVQINGRMIDFARLFGAPVDKMTVAEEHDTDSSSPEAKHHGTAIGILPGCRLNNEKSEYTESAAEFQINNNESEKLKSINFNMNEELETRKIEPLKIGQLHYTKTNDNPTFCDPHGNNPCLNGGICENSEMNQTIMYQCKCPTGYKGERCEIVPVCHRETQRSYIRDPQTNCISSRKLSIRKCSGSCDSTIIKFQQQQELFSSENDISNDYESLKYHKWKAVHKRSTNSGRVWLPQNLINKHSHTIKMKESNSPYLVHLNSYKTTPSMTKQHCCQATKIKLRPILFNCPNGAVYERTIKLAKKCTCVQCD</sequence>
<evidence type="ECO:0000256" key="7">
    <source>
        <dbReference type="ARBA" id="ARBA00023180"/>
    </source>
</evidence>
<dbReference type="InterPro" id="IPR013032">
    <property type="entry name" value="EGF-like_CS"/>
</dbReference>
<dbReference type="CDD" id="cd00054">
    <property type="entry name" value="EGF_CA"/>
    <property type="match status" value="3"/>
</dbReference>
<dbReference type="PROSITE" id="PS01225">
    <property type="entry name" value="CTCK_2"/>
    <property type="match status" value="1"/>
</dbReference>
<feature type="domain" description="Laminin G" evidence="10">
    <location>
        <begin position="991"/>
        <end position="1264"/>
    </location>
</feature>
<organism evidence="12">
    <name type="scientific">Schistosoma haematobium</name>
    <name type="common">Blood fluke</name>
    <dbReference type="NCBI Taxonomy" id="6185"/>
    <lineage>
        <taxon>Eukaryota</taxon>
        <taxon>Metazoa</taxon>
        <taxon>Spiralia</taxon>
        <taxon>Lophotrochozoa</taxon>
        <taxon>Platyhelminthes</taxon>
        <taxon>Trematoda</taxon>
        <taxon>Digenea</taxon>
        <taxon>Strigeidida</taxon>
        <taxon>Schistosomatoidea</taxon>
        <taxon>Schistosomatidae</taxon>
        <taxon>Schistosoma</taxon>
    </lineage>
</organism>
<protein>
    <submittedName>
        <fullName evidence="12">Slit 3 protein</fullName>
    </submittedName>
</protein>
<dbReference type="InterPro" id="IPR000483">
    <property type="entry name" value="Cys-rich_flank_reg_C"/>
</dbReference>